<keyword evidence="1" id="KW-0472">Membrane</keyword>
<dbReference type="KEGG" id="pnd:Pla175_35510"/>
<dbReference type="OrthoDB" id="236372at2"/>
<accession>A0A518DFA7</accession>
<dbReference type="AlphaFoldDB" id="A0A518DFA7"/>
<proteinExistence type="predicted"/>
<evidence type="ECO:0000313" key="2">
    <source>
        <dbReference type="EMBL" id="QDU90150.1"/>
    </source>
</evidence>
<protein>
    <recommendedName>
        <fullName evidence="4">DNA ligase (ATP)</fullName>
    </recommendedName>
</protein>
<feature type="transmembrane region" description="Helical" evidence="1">
    <location>
        <begin position="91"/>
        <end position="112"/>
    </location>
</feature>
<dbReference type="EMBL" id="CP036291">
    <property type="protein sequence ID" value="QDU90150.1"/>
    <property type="molecule type" value="Genomic_DNA"/>
</dbReference>
<name>A0A518DFA7_9BACT</name>
<organism evidence="2 3">
    <name type="scientific">Pirellulimonas nuda</name>
    <dbReference type="NCBI Taxonomy" id="2528009"/>
    <lineage>
        <taxon>Bacteria</taxon>
        <taxon>Pseudomonadati</taxon>
        <taxon>Planctomycetota</taxon>
        <taxon>Planctomycetia</taxon>
        <taxon>Pirellulales</taxon>
        <taxon>Lacipirellulaceae</taxon>
        <taxon>Pirellulimonas</taxon>
    </lineage>
</organism>
<sequence>MNATLPEIDPNGQPLPEALTDANWTGPCCEKCGAPQRDPGMTACTACGWYASLGIYVEVSREWESAMGGGPAAAPPARASVGSVLGSIPGWAWGLLATQAVVVACCVALRLATSPESDLRSAWGVGLLLGGLVLAMLCHFAAFVLVAADDPDMSVLDLVVSPLKSWIKLCHGLPRRHWLLNACVSSLVTAVCAAGIVGGIPYERLWDWGIQAPTKKNLVAAIAQKGAGNKNEKQSMEEAMKSFADDAAVDGYGPDGQLKPVPKSAEIARKSIDGLIVGFTIGGKGRIDELIVVTEHNKRLLYAGRVRPTLPPAELDALQLKLQANLAPRPFVTVLGDANWVHPKFPCRLTYDRRVESGMLQGLLWDRPLAEIKMPW</sequence>
<keyword evidence="1" id="KW-0812">Transmembrane</keyword>
<evidence type="ECO:0008006" key="4">
    <source>
        <dbReference type="Google" id="ProtNLM"/>
    </source>
</evidence>
<keyword evidence="1" id="KW-1133">Transmembrane helix</keyword>
<dbReference type="RefSeq" id="WP_145288066.1">
    <property type="nucleotide sequence ID" value="NZ_CP036291.1"/>
</dbReference>
<dbReference type="Proteomes" id="UP000317429">
    <property type="component" value="Chromosome"/>
</dbReference>
<feature type="transmembrane region" description="Helical" evidence="1">
    <location>
        <begin position="178"/>
        <end position="200"/>
    </location>
</feature>
<evidence type="ECO:0000313" key="3">
    <source>
        <dbReference type="Proteomes" id="UP000317429"/>
    </source>
</evidence>
<gene>
    <name evidence="2" type="ORF">Pla175_35510</name>
</gene>
<reference evidence="2 3" key="1">
    <citation type="submission" date="2019-02" db="EMBL/GenBank/DDBJ databases">
        <title>Deep-cultivation of Planctomycetes and their phenomic and genomic characterization uncovers novel biology.</title>
        <authorList>
            <person name="Wiegand S."/>
            <person name="Jogler M."/>
            <person name="Boedeker C."/>
            <person name="Pinto D."/>
            <person name="Vollmers J."/>
            <person name="Rivas-Marin E."/>
            <person name="Kohn T."/>
            <person name="Peeters S.H."/>
            <person name="Heuer A."/>
            <person name="Rast P."/>
            <person name="Oberbeckmann S."/>
            <person name="Bunk B."/>
            <person name="Jeske O."/>
            <person name="Meyerdierks A."/>
            <person name="Storesund J.E."/>
            <person name="Kallscheuer N."/>
            <person name="Luecker S."/>
            <person name="Lage O.M."/>
            <person name="Pohl T."/>
            <person name="Merkel B.J."/>
            <person name="Hornburger P."/>
            <person name="Mueller R.-W."/>
            <person name="Bruemmer F."/>
            <person name="Labrenz M."/>
            <person name="Spormann A.M."/>
            <person name="Op den Camp H."/>
            <person name="Overmann J."/>
            <person name="Amann R."/>
            <person name="Jetten M.S.M."/>
            <person name="Mascher T."/>
            <person name="Medema M.H."/>
            <person name="Devos D.P."/>
            <person name="Kaster A.-K."/>
            <person name="Ovreas L."/>
            <person name="Rohde M."/>
            <person name="Galperin M.Y."/>
            <person name="Jogler C."/>
        </authorList>
    </citation>
    <scope>NUCLEOTIDE SEQUENCE [LARGE SCALE GENOMIC DNA]</scope>
    <source>
        <strain evidence="2 3">Pla175</strain>
    </source>
</reference>
<feature type="transmembrane region" description="Helical" evidence="1">
    <location>
        <begin position="124"/>
        <end position="148"/>
    </location>
</feature>
<evidence type="ECO:0000256" key="1">
    <source>
        <dbReference type="SAM" id="Phobius"/>
    </source>
</evidence>
<keyword evidence="3" id="KW-1185">Reference proteome</keyword>